<reference evidence="1" key="1">
    <citation type="submission" date="2018-05" db="EMBL/GenBank/DDBJ databases">
        <authorList>
            <person name="Lanie J.A."/>
            <person name="Ng W.-L."/>
            <person name="Kazmierczak K.M."/>
            <person name="Andrzejewski T.M."/>
            <person name="Davidsen T.M."/>
            <person name="Wayne K.J."/>
            <person name="Tettelin H."/>
            <person name="Glass J.I."/>
            <person name="Rusch D."/>
            <person name="Podicherti R."/>
            <person name="Tsui H.-C.T."/>
            <person name="Winkler M.E."/>
        </authorList>
    </citation>
    <scope>NUCLEOTIDE SEQUENCE</scope>
</reference>
<feature type="non-terminal residue" evidence="1">
    <location>
        <position position="77"/>
    </location>
</feature>
<name>A0A382ZVT0_9ZZZZ</name>
<sequence>MNRIIKLLSIVALSSFVLATENTEETVVEKTTFADDNNTEDISNNVEITPVDIEKMKKVRQAKAEIEKMNAMRFLQK</sequence>
<accession>A0A382ZVT0</accession>
<dbReference type="EMBL" id="UINC01186914">
    <property type="protein sequence ID" value="SVD99369.1"/>
    <property type="molecule type" value="Genomic_DNA"/>
</dbReference>
<proteinExistence type="predicted"/>
<dbReference type="AlphaFoldDB" id="A0A382ZVT0"/>
<evidence type="ECO:0000313" key="1">
    <source>
        <dbReference type="EMBL" id="SVD99369.1"/>
    </source>
</evidence>
<protein>
    <submittedName>
        <fullName evidence="1">Uncharacterized protein</fullName>
    </submittedName>
</protein>
<gene>
    <name evidence="1" type="ORF">METZ01_LOCUS452223</name>
</gene>
<organism evidence="1">
    <name type="scientific">marine metagenome</name>
    <dbReference type="NCBI Taxonomy" id="408172"/>
    <lineage>
        <taxon>unclassified sequences</taxon>
        <taxon>metagenomes</taxon>
        <taxon>ecological metagenomes</taxon>
    </lineage>
</organism>